<accession>E3SPU3</accession>
<dbReference type="EMBL" id="GU071105">
    <property type="protein sequence ID" value="ADO99309.1"/>
    <property type="molecule type" value="Genomic_DNA"/>
</dbReference>
<dbReference type="Pfam" id="PF23821">
    <property type="entry name" value="DUF7191"/>
    <property type="match status" value="1"/>
</dbReference>
<name>E3SPU3_9CAUD</name>
<keyword evidence="2" id="KW-1185">Reference proteome</keyword>
<dbReference type="InterPro" id="IPR055615">
    <property type="entry name" value="DUF7191"/>
</dbReference>
<dbReference type="Proteomes" id="UP000006534">
    <property type="component" value="Segment"/>
</dbReference>
<sequence length="93" mass="11135">MMTPSLNLWIENINLIIFVKLLNHKTLLSTWTVALVDHGKLRREMTNPNQLYEDMQKLDDMYEELLWHPDDELQFTHDGERIIIINTTLENKK</sequence>
<reference evidence="1 2" key="1">
    <citation type="journal article" date="2010" name="Environ. Microbiol.">
        <title>Genomic analysis of oceanic cyanobacterial myoviruses compared with T4-like myoviruses from diverse hosts and environments.</title>
        <authorList>
            <person name="Sullivan M.B."/>
            <person name="Huang K.H."/>
            <person name="Ignacio-Espinoza J.C."/>
            <person name="Berlin A.M."/>
            <person name="Kelly L."/>
            <person name="Weigele P.R."/>
            <person name="DeFrancesco A.S."/>
            <person name="Kern S.E."/>
            <person name="Thompson L.R."/>
            <person name="Young S."/>
            <person name="Yandava C."/>
            <person name="Fu R."/>
            <person name="Krastins B."/>
            <person name="Chase M."/>
            <person name="Sarracino D."/>
            <person name="Osburne M.S."/>
            <person name="Henn M.R."/>
            <person name="Chisholm S.W."/>
        </authorList>
    </citation>
    <scope>NUCLEOTIDE SEQUENCE [LARGE SCALE GENOMIC DNA]</scope>
    <source>
        <strain evidence="1">Syn1</strain>
    </source>
</reference>
<protein>
    <submittedName>
        <fullName evidence="1">Uncharacterized protein</fullName>
    </submittedName>
</protein>
<dbReference type="RefSeq" id="YP_004324579.1">
    <property type="nucleotide sequence ID" value="NC_015288.1"/>
</dbReference>
<dbReference type="OrthoDB" id="26824at10239"/>
<evidence type="ECO:0000313" key="1">
    <source>
        <dbReference type="EMBL" id="ADO99309.1"/>
    </source>
</evidence>
<gene>
    <name evidence="1" type="ORF">Syn1_213</name>
</gene>
<organism evidence="1 2">
    <name type="scientific">Prochlorococcus phage Syn1</name>
    <dbReference type="NCBI Taxonomy" id="444861"/>
    <lineage>
        <taxon>Viruses</taxon>
        <taxon>Duplodnaviria</taxon>
        <taxon>Heunggongvirae</taxon>
        <taxon>Uroviricota</taxon>
        <taxon>Caudoviricetes</taxon>
        <taxon>Pantevenvirales</taxon>
        <taxon>Kyanoviridae</taxon>
        <taxon>Vellamovirus</taxon>
        <taxon>Vellamovirus syn1</taxon>
    </lineage>
</organism>
<dbReference type="GeneID" id="10329101"/>
<evidence type="ECO:0000313" key="2">
    <source>
        <dbReference type="Proteomes" id="UP000006534"/>
    </source>
</evidence>
<dbReference type="KEGG" id="vg:10329101"/>
<proteinExistence type="predicted"/>